<evidence type="ECO:0000313" key="2">
    <source>
        <dbReference type="Proteomes" id="UP000298663"/>
    </source>
</evidence>
<protein>
    <submittedName>
        <fullName evidence="1">Uncharacterized protein</fullName>
    </submittedName>
</protein>
<evidence type="ECO:0000313" key="1">
    <source>
        <dbReference type="EMBL" id="TKR94160.1"/>
    </source>
</evidence>
<dbReference type="EMBL" id="AZBU02000002">
    <property type="protein sequence ID" value="TKR94160.1"/>
    <property type="molecule type" value="Genomic_DNA"/>
</dbReference>
<name>A0A4U5PCW9_STECR</name>
<gene>
    <name evidence="1" type="ORF">L596_008484</name>
</gene>
<reference evidence="1 2" key="2">
    <citation type="journal article" date="2019" name="G3 (Bethesda)">
        <title>Hybrid Assembly of the Genome of the Entomopathogenic Nematode Steinernema carpocapsae Identifies the X-Chromosome.</title>
        <authorList>
            <person name="Serra L."/>
            <person name="Macchietto M."/>
            <person name="Macias-Munoz A."/>
            <person name="McGill C.J."/>
            <person name="Rodriguez I.M."/>
            <person name="Rodriguez B."/>
            <person name="Murad R."/>
            <person name="Mortazavi A."/>
        </authorList>
    </citation>
    <scope>NUCLEOTIDE SEQUENCE [LARGE SCALE GENOMIC DNA]</scope>
    <source>
        <strain evidence="1 2">ALL</strain>
    </source>
</reference>
<proteinExistence type="predicted"/>
<organism evidence="1 2">
    <name type="scientific">Steinernema carpocapsae</name>
    <name type="common">Entomopathogenic nematode</name>
    <dbReference type="NCBI Taxonomy" id="34508"/>
    <lineage>
        <taxon>Eukaryota</taxon>
        <taxon>Metazoa</taxon>
        <taxon>Ecdysozoa</taxon>
        <taxon>Nematoda</taxon>
        <taxon>Chromadorea</taxon>
        <taxon>Rhabditida</taxon>
        <taxon>Tylenchina</taxon>
        <taxon>Panagrolaimomorpha</taxon>
        <taxon>Strongyloidoidea</taxon>
        <taxon>Steinernematidae</taxon>
        <taxon>Steinernema</taxon>
    </lineage>
</organism>
<keyword evidence="2" id="KW-1185">Reference proteome</keyword>
<sequence>MVRNWILITSFKDVVTGQGNLSFIQIEPLCIFVLQTCESTKQLLLTTTLNALTPLSISKFSEKAFHV</sequence>
<accession>A0A4U5PCW9</accession>
<comment type="caution">
    <text evidence="1">The sequence shown here is derived from an EMBL/GenBank/DDBJ whole genome shotgun (WGS) entry which is preliminary data.</text>
</comment>
<dbReference type="Proteomes" id="UP000298663">
    <property type="component" value="Unassembled WGS sequence"/>
</dbReference>
<reference evidence="1 2" key="1">
    <citation type="journal article" date="2015" name="Genome Biol.">
        <title>Comparative genomics of Steinernema reveals deeply conserved gene regulatory networks.</title>
        <authorList>
            <person name="Dillman A.R."/>
            <person name="Macchietto M."/>
            <person name="Porter C.F."/>
            <person name="Rogers A."/>
            <person name="Williams B."/>
            <person name="Antoshechkin I."/>
            <person name="Lee M.M."/>
            <person name="Goodwin Z."/>
            <person name="Lu X."/>
            <person name="Lewis E.E."/>
            <person name="Goodrich-Blair H."/>
            <person name="Stock S.P."/>
            <person name="Adams B.J."/>
            <person name="Sternberg P.W."/>
            <person name="Mortazavi A."/>
        </authorList>
    </citation>
    <scope>NUCLEOTIDE SEQUENCE [LARGE SCALE GENOMIC DNA]</scope>
    <source>
        <strain evidence="1 2">ALL</strain>
    </source>
</reference>
<dbReference type="AlphaFoldDB" id="A0A4U5PCW9"/>